<evidence type="ECO:0000256" key="5">
    <source>
        <dbReference type="ARBA" id="ARBA00023002"/>
    </source>
</evidence>
<dbReference type="Pfam" id="PF09859">
    <property type="entry name" value="Oxygenase-NA"/>
    <property type="match status" value="1"/>
</dbReference>
<keyword evidence="6" id="KW-0408">Iron</keyword>
<evidence type="ECO:0000256" key="6">
    <source>
        <dbReference type="ARBA" id="ARBA00023004"/>
    </source>
</evidence>
<evidence type="ECO:0000256" key="4">
    <source>
        <dbReference type="ARBA" id="ARBA00022964"/>
    </source>
</evidence>
<proteinExistence type="predicted"/>
<evidence type="ECO:0000313" key="9">
    <source>
        <dbReference type="Proteomes" id="UP001597114"/>
    </source>
</evidence>
<keyword evidence="5" id="KW-0560">Oxidoreductase</keyword>
<keyword evidence="2" id="KW-0479">Metal-binding</keyword>
<protein>
    <submittedName>
        <fullName evidence="8">2OG-Fe(II) oxygenase</fullName>
    </submittedName>
</protein>
<organism evidence="8 9">
    <name type="scientific">Pseudonocardia yunnanensis</name>
    <dbReference type="NCBI Taxonomy" id="58107"/>
    <lineage>
        <taxon>Bacteria</taxon>
        <taxon>Bacillati</taxon>
        <taxon>Actinomycetota</taxon>
        <taxon>Actinomycetes</taxon>
        <taxon>Pseudonocardiales</taxon>
        <taxon>Pseudonocardiaceae</taxon>
        <taxon>Pseudonocardia</taxon>
    </lineage>
</organism>
<keyword evidence="3" id="KW-0847">Vitamin C</keyword>
<dbReference type="RefSeq" id="WP_344726070.1">
    <property type="nucleotide sequence ID" value="NZ_BAAAUS010000036.1"/>
</dbReference>
<keyword evidence="4" id="KW-0223">Dioxygenase</keyword>
<dbReference type="Proteomes" id="UP001597114">
    <property type="component" value="Unassembled WGS sequence"/>
</dbReference>
<gene>
    <name evidence="8" type="ORF">ACFSJD_03475</name>
</gene>
<comment type="cofactor">
    <cofactor evidence="1">
        <name>L-ascorbate</name>
        <dbReference type="ChEBI" id="CHEBI:38290"/>
    </cofactor>
</comment>
<name>A0ABW4EM34_9PSEU</name>
<dbReference type="InterPro" id="IPR006620">
    <property type="entry name" value="Pro_4_hyd_alph"/>
</dbReference>
<sequence>MSTAAPERALHRLDWSALEEQLDADGVATTPPLLSPQQCSSVVAMFDEVERFRSTVVMARHAFGEGSYRYFADPLPPLVQTLREQLYPPLATIANRWAERLGERTFPTTLDDLLAECAALGQHRPTPLVLRYGPGGYNCLHQDVYGDLTFPLQFLVMLSRPDEDFTGGESVFVEQRPRQQSRPVVVRPRQGEAVIFPVRNRPKLGSRGYHRVQMRHGVSAVHSGERHVLGIIFHNAR</sequence>
<comment type="caution">
    <text evidence="8">The sequence shown here is derived from an EMBL/GenBank/DDBJ whole genome shotgun (WGS) entry which is preliminary data.</text>
</comment>
<dbReference type="SMART" id="SM00702">
    <property type="entry name" value="P4Hc"/>
    <property type="match status" value="1"/>
</dbReference>
<accession>A0ABW4EM34</accession>
<dbReference type="EMBL" id="JBHUCO010000002">
    <property type="protein sequence ID" value="MFD1516531.1"/>
    <property type="molecule type" value="Genomic_DNA"/>
</dbReference>
<dbReference type="InterPro" id="IPR018655">
    <property type="entry name" value="DUF2086"/>
</dbReference>
<evidence type="ECO:0000256" key="1">
    <source>
        <dbReference type="ARBA" id="ARBA00001961"/>
    </source>
</evidence>
<evidence type="ECO:0000313" key="8">
    <source>
        <dbReference type="EMBL" id="MFD1516531.1"/>
    </source>
</evidence>
<dbReference type="Gene3D" id="2.60.120.620">
    <property type="entry name" value="q2cbj1_9rhob like domain"/>
    <property type="match status" value="1"/>
</dbReference>
<evidence type="ECO:0000259" key="7">
    <source>
        <dbReference type="PROSITE" id="PS51471"/>
    </source>
</evidence>
<evidence type="ECO:0000256" key="2">
    <source>
        <dbReference type="ARBA" id="ARBA00022723"/>
    </source>
</evidence>
<keyword evidence="9" id="KW-1185">Reference proteome</keyword>
<reference evidence="9" key="1">
    <citation type="journal article" date="2019" name="Int. J. Syst. Evol. Microbiol.">
        <title>The Global Catalogue of Microorganisms (GCM) 10K type strain sequencing project: providing services to taxonomists for standard genome sequencing and annotation.</title>
        <authorList>
            <consortium name="The Broad Institute Genomics Platform"/>
            <consortium name="The Broad Institute Genome Sequencing Center for Infectious Disease"/>
            <person name="Wu L."/>
            <person name="Ma J."/>
        </authorList>
    </citation>
    <scope>NUCLEOTIDE SEQUENCE [LARGE SCALE GENOMIC DNA]</scope>
    <source>
        <strain evidence="9">CCM 7043</strain>
    </source>
</reference>
<dbReference type="PROSITE" id="PS51471">
    <property type="entry name" value="FE2OG_OXY"/>
    <property type="match status" value="1"/>
</dbReference>
<dbReference type="InterPro" id="IPR005123">
    <property type="entry name" value="Oxoglu/Fe-dep_dioxygenase_dom"/>
</dbReference>
<feature type="domain" description="Fe2OG dioxygenase" evidence="7">
    <location>
        <begin position="123"/>
        <end position="236"/>
    </location>
</feature>
<evidence type="ECO:0000256" key="3">
    <source>
        <dbReference type="ARBA" id="ARBA00022896"/>
    </source>
</evidence>